<evidence type="ECO:0000256" key="9">
    <source>
        <dbReference type="ARBA" id="ARBA00049985"/>
    </source>
</evidence>
<evidence type="ECO:0000256" key="10">
    <source>
        <dbReference type="SAM" id="MobiDB-lite"/>
    </source>
</evidence>
<feature type="compositionally biased region" description="Basic and acidic residues" evidence="10">
    <location>
        <begin position="331"/>
        <end position="346"/>
    </location>
</feature>
<evidence type="ECO:0000256" key="1">
    <source>
        <dbReference type="ARBA" id="ARBA00004413"/>
    </source>
</evidence>
<dbReference type="Pfam" id="PF00005">
    <property type="entry name" value="ABC_tran"/>
    <property type="match status" value="1"/>
</dbReference>
<accession>A0ABV3DUI1</accession>
<dbReference type="InterPro" id="IPR050763">
    <property type="entry name" value="ABC_transporter_ATP-binding"/>
</dbReference>
<keyword evidence="7" id="KW-0472">Membrane</keyword>
<dbReference type="NCBIfam" id="TIGR01188">
    <property type="entry name" value="drrA"/>
    <property type="match status" value="1"/>
</dbReference>
<dbReference type="PANTHER" id="PTHR42711:SF19">
    <property type="entry name" value="DOXORUBICIN RESISTANCE ATP-BINDING PROTEIN DRRA"/>
    <property type="match status" value="1"/>
</dbReference>
<keyword evidence="13" id="KW-1185">Reference proteome</keyword>
<dbReference type="InterPro" id="IPR017871">
    <property type="entry name" value="ABC_transporter-like_CS"/>
</dbReference>
<dbReference type="PROSITE" id="PS00211">
    <property type="entry name" value="ABC_TRANSPORTER_1"/>
    <property type="match status" value="1"/>
</dbReference>
<evidence type="ECO:0000256" key="6">
    <source>
        <dbReference type="ARBA" id="ARBA00022967"/>
    </source>
</evidence>
<keyword evidence="4" id="KW-0547">Nucleotide-binding</keyword>
<comment type="similarity">
    <text evidence="9">Belongs to the ABC transporter superfamily. Drug exporter-1 (DrugE1) (TC 3.A.1.105) family.</text>
</comment>
<feature type="compositionally biased region" description="Gly residues" evidence="10">
    <location>
        <begin position="349"/>
        <end position="359"/>
    </location>
</feature>
<comment type="subcellular location">
    <subcellularLocation>
        <location evidence="1">Cell membrane</location>
        <topology evidence="1">Peripheral membrane protein</topology>
        <orientation evidence="1">Cytoplasmic side</orientation>
    </subcellularLocation>
</comment>
<dbReference type="SUPFAM" id="SSF52540">
    <property type="entry name" value="P-loop containing nucleoside triphosphate hydrolases"/>
    <property type="match status" value="1"/>
</dbReference>
<keyword evidence="6" id="KW-1278">Translocase</keyword>
<protein>
    <submittedName>
        <fullName evidence="12">ATP-binding cassette domain-containing protein</fullName>
    </submittedName>
</protein>
<dbReference type="RefSeq" id="WP_358363466.1">
    <property type="nucleotide sequence ID" value="NZ_JBEZFP010000172.1"/>
</dbReference>
<evidence type="ECO:0000259" key="11">
    <source>
        <dbReference type="PROSITE" id="PS50893"/>
    </source>
</evidence>
<dbReference type="InterPro" id="IPR027417">
    <property type="entry name" value="P-loop_NTPase"/>
</dbReference>
<reference evidence="12 13" key="1">
    <citation type="submission" date="2024-06" db="EMBL/GenBank/DDBJ databases">
        <title>The Natural Products Discovery Center: Release of the First 8490 Sequenced Strains for Exploring Actinobacteria Biosynthetic Diversity.</title>
        <authorList>
            <person name="Kalkreuter E."/>
            <person name="Kautsar S.A."/>
            <person name="Yang D."/>
            <person name="Bader C.D."/>
            <person name="Teijaro C.N."/>
            <person name="Fluegel L."/>
            <person name="Davis C.M."/>
            <person name="Simpson J.R."/>
            <person name="Lauterbach L."/>
            <person name="Steele A.D."/>
            <person name="Gui C."/>
            <person name="Meng S."/>
            <person name="Li G."/>
            <person name="Viehrig K."/>
            <person name="Ye F."/>
            <person name="Su P."/>
            <person name="Kiefer A.F."/>
            <person name="Nichols A."/>
            <person name="Cepeda A.J."/>
            <person name="Yan W."/>
            <person name="Fan B."/>
            <person name="Jiang Y."/>
            <person name="Adhikari A."/>
            <person name="Zheng C.-J."/>
            <person name="Schuster L."/>
            <person name="Cowan T.M."/>
            <person name="Smanski M.J."/>
            <person name="Chevrette M.G."/>
            <person name="De Carvalho L.P.S."/>
            <person name="Shen B."/>
        </authorList>
    </citation>
    <scope>NUCLEOTIDE SEQUENCE [LARGE SCALE GENOMIC DNA]</scope>
    <source>
        <strain evidence="12 13">NPDC048946</strain>
    </source>
</reference>
<evidence type="ECO:0000256" key="5">
    <source>
        <dbReference type="ARBA" id="ARBA00022840"/>
    </source>
</evidence>
<dbReference type="GO" id="GO:0005524">
    <property type="term" value="F:ATP binding"/>
    <property type="evidence" value="ECO:0007669"/>
    <property type="project" value="UniProtKB-KW"/>
</dbReference>
<dbReference type="EMBL" id="JBEZFP010000172">
    <property type="protein sequence ID" value="MEU8139398.1"/>
    <property type="molecule type" value="Genomic_DNA"/>
</dbReference>
<feature type="domain" description="ABC transporter" evidence="11">
    <location>
        <begin position="10"/>
        <end position="240"/>
    </location>
</feature>
<feature type="region of interest" description="Disordered" evidence="10">
    <location>
        <begin position="323"/>
        <end position="376"/>
    </location>
</feature>
<gene>
    <name evidence="12" type="ORF">AB0C36_38605</name>
</gene>
<name>A0ABV3DUI1_9ACTN</name>
<dbReference type="PROSITE" id="PS50893">
    <property type="entry name" value="ABC_TRANSPORTER_2"/>
    <property type="match status" value="1"/>
</dbReference>
<evidence type="ECO:0000313" key="12">
    <source>
        <dbReference type="EMBL" id="MEU8139398.1"/>
    </source>
</evidence>
<dbReference type="InterPro" id="IPR003439">
    <property type="entry name" value="ABC_transporter-like_ATP-bd"/>
</dbReference>
<dbReference type="InterPro" id="IPR003593">
    <property type="entry name" value="AAA+_ATPase"/>
</dbReference>
<evidence type="ECO:0000256" key="2">
    <source>
        <dbReference type="ARBA" id="ARBA00022448"/>
    </source>
</evidence>
<organism evidence="12 13">
    <name type="scientific">Streptodolium elevatio</name>
    <dbReference type="NCBI Taxonomy" id="3157996"/>
    <lineage>
        <taxon>Bacteria</taxon>
        <taxon>Bacillati</taxon>
        <taxon>Actinomycetota</taxon>
        <taxon>Actinomycetes</taxon>
        <taxon>Kitasatosporales</taxon>
        <taxon>Streptomycetaceae</taxon>
        <taxon>Streptodolium</taxon>
    </lineage>
</organism>
<evidence type="ECO:0000256" key="7">
    <source>
        <dbReference type="ARBA" id="ARBA00023136"/>
    </source>
</evidence>
<dbReference type="InterPro" id="IPR005894">
    <property type="entry name" value="DrrA"/>
</dbReference>
<sequence length="376" mass="39139">MTTHSPGLAIETQGLVKVFGTNRAVDGIDLRVPAGTVYGVLGPNGAGKTTAVKMLATLLRPDDGEAYVFGKSVIREADAVRSRVSLTGQYASVDEDLTGTENLVLLGRLLGHHKGYSRSRAAELLEVFGLTAAADRQVKTYSGGMRRRIDIAASILNTPDLLFLDEPTTGLDPRSRNQVWDIVRAVVAQGTTVLLTTQYLEEADRLASRIAVIDHGKVIAEGTPGQLKSSVGAGSIHVRLRDADQREEAERLLIGALGSSVQLGSDPVALTAAIPGHGTDLGAAEDAARALAELARAGIIVDDFSLGQPSLDEVFLALTESSVQTGGTHPGRADHTADRTSDRTSDRTGNGGGSNGGSVNGSSNGKSGDIVKESAA</sequence>
<comment type="caution">
    <text evidence="12">The sequence shown here is derived from an EMBL/GenBank/DDBJ whole genome shotgun (WGS) entry which is preliminary data.</text>
</comment>
<dbReference type="SMART" id="SM00382">
    <property type="entry name" value="AAA"/>
    <property type="match status" value="1"/>
</dbReference>
<keyword evidence="2" id="KW-0813">Transport</keyword>
<proteinExistence type="inferred from homology"/>
<evidence type="ECO:0000256" key="8">
    <source>
        <dbReference type="ARBA" id="ARBA00023251"/>
    </source>
</evidence>
<keyword evidence="5 12" id="KW-0067">ATP-binding</keyword>
<keyword evidence="8" id="KW-0046">Antibiotic resistance</keyword>
<dbReference type="Gene3D" id="3.40.50.300">
    <property type="entry name" value="P-loop containing nucleotide triphosphate hydrolases"/>
    <property type="match status" value="1"/>
</dbReference>
<evidence type="ECO:0000256" key="3">
    <source>
        <dbReference type="ARBA" id="ARBA00022475"/>
    </source>
</evidence>
<dbReference type="PANTHER" id="PTHR42711">
    <property type="entry name" value="ABC TRANSPORTER ATP-BINDING PROTEIN"/>
    <property type="match status" value="1"/>
</dbReference>
<evidence type="ECO:0000256" key="4">
    <source>
        <dbReference type="ARBA" id="ARBA00022741"/>
    </source>
</evidence>
<keyword evidence="3" id="KW-1003">Cell membrane</keyword>
<dbReference type="Proteomes" id="UP001551482">
    <property type="component" value="Unassembled WGS sequence"/>
</dbReference>
<evidence type="ECO:0000313" key="13">
    <source>
        <dbReference type="Proteomes" id="UP001551482"/>
    </source>
</evidence>